<gene>
    <name evidence="3" type="ORF">ALC62_00068</name>
    <name evidence="2" type="ORF">ALC62_06674</name>
</gene>
<proteinExistence type="predicted"/>
<name>A0A151K225_9HYME</name>
<keyword evidence="4" id="KW-1185">Reference proteome</keyword>
<sequence length="77" mass="8659">IHLGEGVWIDKNQYDLCVYYGKNGYQAFVKHLAVAIFGIEVLKTSSVTGGVCKRNPNKLPFQRLDPIKLTAINSMYI</sequence>
<evidence type="ECO:0000313" key="2">
    <source>
        <dbReference type="EMBL" id="KYN02499.1"/>
    </source>
</evidence>
<dbReference type="Pfam" id="PF10523">
    <property type="entry name" value="BEN"/>
    <property type="match status" value="1"/>
</dbReference>
<dbReference type="PANTHER" id="PTHR14628">
    <property type="entry name" value="BEN DOMAIN-CONTAINING PROTEIN 5"/>
    <property type="match status" value="1"/>
</dbReference>
<feature type="domain" description="BEN" evidence="1">
    <location>
        <begin position="4"/>
        <end position="77"/>
    </location>
</feature>
<dbReference type="AlphaFoldDB" id="A0A151K225"/>
<dbReference type="GO" id="GO:0045892">
    <property type="term" value="P:negative regulation of DNA-templated transcription"/>
    <property type="evidence" value="ECO:0007669"/>
    <property type="project" value="InterPro"/>
</dbReference>
<protein>
    <submittedName>
        <fullName evidence="3">BEN domain-containing protein 5</fullName>
    </submittedName>
</protein>
<dbReference type="InterPro" id="IPR018379">
    <property type="entry name" value="BEN_domain"/>
</dbReference>
<dbReference type="Proteomes" id="UP000078542">
    <property type="component" value="Unassembled WGS sequence"/>
</dbReference>
<accession>A0A151K225</accession>
<organism evidence="3 4">
    <name type="scientific">Cyphomyrmex costatus</name>
    <dbReference type="NCBI Taxonomy" id="456900"/>
    <lineage>
        <taxon>Eukaryota</taxon>
        <taxon>Metazoa</taxon>
        <taxon>Ecdysozoa</taxon>
        <taxon>Arthropoda</taxon>
        <taxon>Hexapoda</taxon>
        <taxon>Insecta</taxon>
        <taxon>Pterygota</taxon>
        <taxon>Neoptera</taxon>
        <taxon>Endopterygota</taxon>
        <taxon>Hymenoptera</taxon>
        <taxon>Apocrita</taxon>
        <taxon>Aculeata</taxon>
        <taxon>Formicoidea</taxon>
        <taxon>Formicidae</taxon>
        <taxon>Myrmicinae</taxon>
        <taxon>Cyphomyrmex</taxon>
    </lineage>
</organism>
<dbReference type="GO" id="GO:0003677">
    <property type="term" value="F:DNA binding"/>
    <property type="evidence" value="ECO:0007669"/>
    <property type="project" value="InterPro"/>
</dbReference>
<evidence type="ECO:0000259" key="1">
    <source>
        <dbReference type="PROSITE" id="PS51457"/>
    </source>
</evidence>
<dbReference type="EMBL" id="KQ977475">
    <property type="protein sequence ID" value="KYN02499.1"/>
    <property type="molecule type" value="Genomic_DNA"/>
</dbReference>
<dbReference type="PANTHER" id="PTHR14628:SF1">
    <property type="entry name" value="BEN DOMAIN-CONTAINING PROTEIN 5"/>
    <property type="match status" value="1"/>
</dbReference>
<reference evidence="3 4" key="1">
    <citation type="submission" date="2016-03" db="EMBL/GenBank/DDBJ databases">
        <title>Cyphomyrmex costatus WGS genome.</title>
        <authorList>
            <person name="Nygaard S."/>
            <person name="Hu H."/>
            <person name="Boomsma J."/>
            <person name="Zhang G."/>
        </authorList>
    </citation>
    <scope>NUCLEOTIDE SEQUENCE [LARGE SCALE GENOMIC DNA]</scope>
    <source>
        <strain evidence="3">MS0001</strain>
        <tissue evidence="3">Whole body</tissue>
    </source>
</reference>
<dbReference type="EMBL" id="LKEX01009083">
    <property type="protein sequence ID" value="KYN50041.1"/>
    <property type="molecule type" value="Genomic_DNA"/>
</dbReference>
<evidence type="ECO:0000313" key="3">
    <source>
        <dbReference type="EMBL" id="KYN50041.1"/>
    </source>
</evidence>
<evidence type="ECO:0000313" key="4">
    <source>
        <dbReference type="Proteomes" id="UP000078542"/>
    </source>
</evidence>
<feature type="non-terminal residue" evidence="3">
    <location>
        <position position="1"/>
    </location>
</feature>
<dbReference type="PROSITE" id="PS51457">
    <property type="entry name" value="BEN"/>
    <property type="match status" value="1"/>
</dbReference>
<dbReference type="Gene3D" id="1.10.10.2590">
    <property type="entry name" value="BEN domain"/>
    <property type="match status" value="1"/>
</dbReference>
<dbReference type="InterPro" id="IPR040391">
    <property type="entry name" value="BEND5"/>
</dbReference>